<evidence type="ECO:0000313" key="3">
    <source>
        <dbReference type="Proteomes" id="UP000186406"/>
    </source>
</evidence>
<keyword evidence="3" id="KW-1185">Reference proteome</keyword>
<dbReference type="AlphaFoldDB" id="A0A1M7Z5K6"/>
<name>A0A1M7Z5K6_9HYPH</name>
<evidence type="ECO:0000313" key="2">
    <source>
        <dbReference type="EMBL" id="SHO60124.1"/>
    </source>
</evidence>
<proteinExistence type="predicted"/>
<dbReference type="EMBL" id="FRXO01000001">
    <property type="protein sequence ID" value="SHO60124.1"/>
    <property type="molecule type" value="Genomic_DNA"/>
</dbReference>
<dbReference type="RefSeq" id="WP_073625337.1">
    <property type="nucleotide sequence ID" value="NZ_FRXO01000001.1"/>
</dbReference>
<reference evidence="2 3" key="1">
    <citation type="submission" date="2016-12" db="EMBL/GenBank/DDBJ databases">
        <authorList>
            <person name="Song W.-J."/>
            <person name="Kurnit D.M."/>
        </authorList>
    </citation>
    <scope>NUCLEOTIDE SEQUENCE [LARGE SCALE GENOMIC DNA]</scope>
    <source>
        <strain evidence="2 3">DSM 19599</strain>
    </source>
</reference>
<evidence type="ECO:0000256" key="1">
    <source>
        <dbReference type="SAM" id="MobiDB-lite"/>
    </source>
</evidence>
<gene>
    <name evidence="2" type="ORF">SAMN02745172_00185</name>
</gene>
<dbReference type="Proteomes" id="UP000186406">
    <property type="component" value="Unassembled WGS sequence"/>
</dbReference>
<protein>
    <submittedName>
        <fullName evidence="2">Uncharacterized protein</fullName>
    </submittedName>
</protein>
<organism evidence="2 3">
    <name type="scientific">Pseudoxanthobacter soli DSM 19599</name>
    <dbReference type="NCBI Taxonomy" id="1123029"/>
    <lineage>
        <taxon>Bacteria</taxon>
        <taxon>Pseudomonadati</taxon>
        <taxon>Pseudomonadota</taxon>
        <taxon>Alphaproteobacteria</taxon>
        <taxon>Hyphomicrobiales</taxon>
        <taxon>Segnochrobactraceae</taxon>
        <taxon>Pseudoxanthobacter</taxon>
    </lineage>
</organism>
<sequence length="66" mass="7298">MPQVVVLVTAVAVVLGWRLMKREMSRVEARVAAANEAQRRRAATVRGGVPLERDPATGIYRPRQDA</sequence>
<feature type="region of interest" description="Disordered" evidence="1">
    <location>
        <begin position="42"/>
        <end position="66"/>
    </location>
</feature>
<accession>A0A1M7Z5K6</accession>